<dbReference type="RefSeq" id="WP_082783221.1">
    <property type="nucleotide sequence ID" value="NZ_CP053676.1"/>
</dbReference>
<dbReference type="Proteomes" id="UP000075653">
    <property type="component" value="Unassembled WGS sequence"/>
</dbReference>
<reference evidence="1 2" key="1">
    <citation type="submission" date="2016-01" db="EMBL/GenBank/DDBJ databases">
        <title>Genome sequence of the acidophilic iron oxidising Ferrovum strain Z-31.</title>
        <authorList>
            <person name="Poehlein A."/>
            <person name="Ullrich S.R."/>
            <person name="Schloemann M."/>
            <person name="Muehling M."/>
            <person name="Daniel R."/>
        </authorList>
    </citation>
    <scope>NUCLEOTIDE SEQUENCE [LARGE SCALE GENOMIC DNA]</scope>
    <source>
        <strain evidence="1 2">Z-31</strain>
    </source>
</reference>
<dbReference type="Gene3D" id="3.30.1460.40">
    <property type="entry name" value="[NiFe]-hydrogenase assembly chaperone, HybE"/>
    <property type="match status" value="1"/>
</dbReference>
<accession>A0A149VXQ5</accession>
<dbReference type="NCBIfam" id="TIGR03993">
    <property type="entry name" value="hydrog_HybE"/>
    <property type="match status" value="1"/>
</dbReference>
<organism evidence="1 2">
    <name type="scientific">Ferrovum myxofaciens</name>
    <dbReference type="NCBI Taxonomy" id="416213"/>
    <lineage>
        <taxon>Bacteria</taxon>
        <taxon>Pseudomonadati</taxon>
        <taxon>Pseudomonadota</taxon>
        <taxon>Betaproteobacteria</taxon>
        <taxon>Ferrovales</taxon>
        <taxon>Ferrovaceae</taxon>
        <taxon>Ferrovum</taxon>
    </lineage>
</organism>
<dbReference type="InterPro" id="IPR038530">
    <property type="entry name" value="NiFe-hyd_HybE_sf"/>
</dbReference>
<dbReference type="EMBL" id="LRRD01000028">
    <property type="protein sequence ID" value="KXW58013.1"/>
    <property type="molecule type" value="Genomic_DNA"/>
</dbReference>
<dbReference type="InterPro" id="IPR023994">
    <property type="entry name" value="NiFe-hyd_HybE"/>
</dbReference>
<dbReference type="GeneID" id="301708589"/>
<evidence type="ECO:0000313" key="2">
    <source>
        <dbReference type="Proteomes" id="UP000075653"/>
    </source>
</evidence>
<protein>
    <submittedName>
        <fullName evidence="1">Hydrogenase-2 operon protein HybE</fullName>
    </submittedName>
</protein>
<dbReference type="Pfam" id="PF11939">
    <property type="entry name" value="NiFe-hyd_HybE"/>
    <property type="match status" value="1"/>
</dbReference>
<evidence type="ECO:0000313" key="1">
    <source>
        <dbReference type="EMBL" id="KXW58013.1"/>
    </source>
</evidence>
<dbReference type="PATRIC" id="fig|1789004.3.peg.1489"/>
<dbReference type="AlphaFoldDB" id="A0A149VXQ5"/>
<proteinExistence type="predicted"/>
<keyword evidence="2" id="KW-1185">Reference proteome</keyword>
<sequence>MTQVVLKLEEIFNRIAQTRMIDLPILNSAMRVEAVGFRLWEGHWVGVLVTPWMINLVLLKGEGTPLLSLALGEKKTWRFPSGNYEFMGLNEPMLGACHICSLISPVVNFTNHKEAVTIAQEIISALFVEIEDKRSGGIEEARLTGKSTGQKEMSRRDFLRIPLMGSQ</sequence>
<comment type="caution">
    <text evidence="1">The sequence shown here is derived from an EMBL/GenBank/DDBJ whole genome shotgun (WGS) entry which is preliminary data.</text>
</comment>
<name>A0A149VXQ5_9PROT</name>
<dbReference type="STRING" id="1789004.FEMY_14630"/>
<gene>
    <name evidence="1" type="primary">hybE</name>
    <name evidence="1" type="ORF">FEMY_14630</name>
</gene>